<evidence type="ECO:0000313" key="5">
    <source>
        <dbReference type="Proteomes" id="UP000054466"/>
    </source>
</evidence>
<evidence type="ECO:0000256" key="1">
    <source>
        <dbReference type="ARBA" id="ARBA00023002"/>
    </source>
</evidence>
<dbReference type="PANTHER" id="PTHR10366">
    <property type="entry name" value="NAD DEPENDENT EPIMERASE/DEHYDRATASE"/>
    <property type="match status" value="1"/>
</dbReference>
<evidence type="ECO:0000259" key="3">
    <source>
        <dbReference type="Pfam" id="PF01370"/>
    </source>
</evidence>
<comment type="similarity">
    <text evidence="2">Belongs to the NAD(P)-dependent epimerase/dehydratase family. Dihydroflavonol-4-reductase subfamily.</text>
</comment>
<dbReference type="PANTHER" id="PTHR10366:SF564">
    <property type="entry name" value="STEROL-4-ALPHA-CARBOXYLATE 3-DEHYDROGENASE, DECARBOXYLATING"/>
    <property type="match status" value="1"/>
</dbReference>
<dbReference type="Proteomes" id="UP000054466">
    <property type="component" value="Unassembled WGS sequence"/>
</dbReference>
<organism evidence="4 5">
    <name type="scientific">Cladophialophora immunda</name>
    <dbReference type="NCBI Taxonomy" id="569365"/>
    <lineage>
        <taxon>Eukaryota</taxon>
        <taxon>Fungi</taxon>
        <taxon>Dikarya</taxon>
        <taxon>Ascomycota</taxon>
        <taxon>Pezizomycotina</taxon>
        <taxon>Eurotiomycetes</taxon>
        <taxon>Chaetothyriomycetidae</taxon>
        <taxon>Chaetothyriales</taxon>
        <taxon>Herpotrichiellaceae</taxon>
        <taxon>Cladophialophora</taxon>
    </lineage>
</organism>
<dbReference type="InterPro" id="IPR050425">
    <property type="entry name" value="NAD(P)_dehydrat-like"/>
</dbReference>
<dbReference type="InterPro" id="IPR036291">
    <property type="entry name" value="NAD(P)-bd_dom_sf"/>
</dbReference>
<dbReference type="STRING" id="569365.A0A0D2CGG7"/>
<dbReference type="RefSeq" id="XP_016242825.1">
    <property type="nucleotide sequence ID" value="XM_016398263.1"/>
</dbReference>
<feature type="domain" description="NAD-dependent epimerase/dehydratase" evidence="3">
    <location>
        <begin position="35"/>
        <end position="233"/>
    </location>
</feature>
<dbReference type="OrthoDB" id="2735536at2759"/>
<dbReference type="EMBL" id="KN847046">
    <property type="protein sequence ID" value="KIW22609.1"/>
    <property type="molecule type" value="Genomic_DNA"/>
</dbReference>
<dbReference type="AlphaFoldDB" id="A0A0D2CGG7"/>
<dbReference type="Pfam" id="PF01370">
    <property type="entry name" value="Epimerase"/>
    <property type="match status" value="1"/>
</dbReference>
<protein>
    <recommendedName>
        <fullName evidence="3">NAD-dependent epimerase/dehydratase domain-containing protein</fullName>
    </recommendedName>
</protein>
<dbReference type="Gene3D" id="3.40.50.720">
    <property type="entry name" value="NAD(P)-binding Rossmann-like Domain"/>
    <property type="match status" value="1"/>
</dbReference>
<evidence type="ECO:0000256" key="2">
    <source>
        <dbReference type="ARBA" id="ARBA00023445"/>
    </source>
</evidence>
<dbReference type="GeneID" id="27350084"/>
<proteinExistence type="inferred from homology"/>
<accession>A0A0D2CGG7</accession>
<dbReference type="GO" id="GO:0016616">
    <property type="term" value="F:oxidoreductase activity, acting on the CH-OH group of donors, NAD or NADP as acceptor"/>
    <property type="evidence" value="ECO:0007669"/>
    <property type="project" value="TreeGrafter"/>
</dbReference>
<reference evidence="4 5" key="1">
    <citation type="submission" date="2015-01" db="EMBL/GenBank/DDBJ databases">
        <title>The Genome Sequence of Cladophialophora immunda CBS83496.</title>
        <authorList>
            <consortium name="The Broad Institute Genomics Platform"/>
            <person name="Cuomo C."/>
            <person name="de Hoog S."/>
            <person name="Gorbushina A."/>
            <person name="Stielow B."/>
            <person name="Teixiera M."/>
            <person name="Abouelleil A."/>
            <person name="Chapman S.B."/>
            <person name="Priest M."/>
            <person name="Young S.K."/>
            <person name="Wortman J."/>
            <person name="Nusbaum C."/>
            <person name="Birren B."/>
        </authorList>
    </citation>
    <scope>NUCLEOTIDE SEQUENCE [LARGE SCALE GENOMIC DNA]</scope>
    <source>
        <strain evidence="4 5">CBS 83496</strain>
    </source>
</reference>
<dbReference type="SUPFAM" id="SSF51735">
    <property type="entry name" value="NAD(P)-binding Rossmann-fold domains"/>
    <property type="match status" value="1"/>
</dbReference>
<dbReference type="InterPro" id="IPR001509">
    <property type="entry name" value="Epimerase_deHydtase"/>
</dbReference>
<name>A0A0D2CGG7_9EURO</name>
<evidence type="ECO:0000313" key="4">
    <source>
        <dbReference type="EMBL" id="KIW22609.1"/>
    </source>
</evidence>
<keyword evidence="5" id="KW-1185">Reference proteome</keyword>
<sequence>MTIARNEKKSRETPLARTVLRTIKMGSITPKEETILITGISGFVASHIAHTFLEAGYHVRGTVRSDKSIAGIKQAHSQYEDQLSFVVVPDMAATDALNEAMDGVTGVIHTANPFILDPKDNEEELLKPSINGVLNVLKAGATQGPTLRRIVLTASFACNLDLSQGLRPGYTYTESDWNPATYEEAKNSSSGAFTYCAAKGLAEKAAWEWIEKNRPSFSFTAINPPWIFGPSLTGIKSLDHLNESTEAIWKLVNGSAKEVPPIDFAGCADVRDIGLAHLRAYELEEAAGQRFIVGSHFDYQTAVDTLRDDFPQIQDRIPRGTPGKREPVYQVDGSKAEKVLGIKYTPLSVTLKDTVNDLLDAEKVLTT</sequence>
<dbReference type="VEuPathDB" id="FungiDB:PV07_10890"/>
<gene>
    <name evidence="4" type="ORF">PV07_10890</name>
</gene>
<dbReference type="CDD" id="cd05227">
    <property type="entry name" value="AR_SDR_e"/>
    <property type="match status" value="1"/>
</dbReference>
<keyword evidence="1" id="KW-0560">Oxidoreductase</keyword>